<evidence type="ECO:0000313" key="6">
    <source>
        <dbReference type="EMBL" id="GAK46828.1"/>
    </source>
</evidence>
<evidence type="ECO:0000256" key="1">
    <source>
        <dbReference type="ARBA" id="ARBA00023015"/>
    </source>
</evidence>
<feature type="domain" description="HTH tetR-type" evidence="5">
    <location>
        <begin position="5"/>
        <end position="65"/>
    </location>
</feature>
<evidence type="ECO:0000256" key="2">
    <source>
        <dbReference type="ARBA" id="ARBA00023125"/>
    </source>
</evidence>
<dbReference type="SUPFAM" id="SSF48498">
    <property type="entry name" value="Tetracyclin repressor-like, C-terminal domain"/>
    <property type="match status" value="1"/>
</dbReference>
<evidence type="ECO:0000256" key="4">
    <source>
        <dbReference type="PROSITE-ProRule" id="PRU00335"/>
    </source>
</evidence>
<protein>
    <submittedName>
        <fullName evidence="6">TetR family transcriptional regulator</fullName>
    </submittedName>
</protein>
<dbReference type="PANTHER" id="PTHR47506">
    <property type="entry name" value="TRANSCRIPTIONAL REGULATORY PROTEIN"/>
    <property type="match status" value="1"/>
</dbReference>
<dbReference type="PROSITE" id="PS50977">
    <property type="entry name" value="HTH_TETR_2"/>
    <property type="match status" value="1"/>
</dbReference>
<dbReference type="InterPro" id="IPR009057">
    <property type="entry name" value="Homeodomain-like_sf"/>
</dbReference>
<keyword evidence="2 4" id="KW-0238">DNA-binding</keyword>
<name>A0A081BFL0_9HYPH</name>
<dbReference type="InterPro" id="IPR054156">
    <property type="entry name" value="YxaF_TetR_C"/>
</dbReference>
<dbReference type="eggNOG" id="COG1309">
    <property type="taxonomic scope" value="Bacteria"/>
</dbReference>
<dbReference type="Proteomes" id="UP000028702">
    <property type="component" value="Unassembled WGS sequence"/>
</dbReference>
<reference evidence="6 7" key="1">
    <citation type="submission" date="2014-07" db="EMBL/GenBank/DDBJ databases">
        <title>Tepidicaulis marinum gen. nov., sp. nov., a novel marine bacterium denitrifying nitrate to nitrous oxide strictly under microaerobic conditions.</title>
        <authorList>
            <person name="Takeuchi M."/>
            <person name="Yamagishi T."/>
            <person name="Kamagata Y."/>
            <person name="Oshima K."/>
            <person name="Hattori M."/>
            <person name="Katayama T."/>
            <person name="Hanada S."/>
            <person name="Tamaki H."/>
            <person name="Marumo K."/>
            <person name="Maeda H."/>
            <person name="Nedachi M."/>
            <person name="Iwasaki W."/>
            <person name="Suwa Y."/>
            <person name="Sakata S."/>
        </authorList>
    </citation>
    <scope>NUCLEOTIDE SEQUENCE [LARGE SCALE GENOMIC DNA]</scope>
    <source>
        <strain evidence="6 7">MA2</strain>
    </source>
</reference>
<dbReference type="PANTHER" id="PTHR47506:SF3">
    <property type="entry name" value="HTH-TYPE TRANSCRIPTIONAL REGULATOR LMRA"/>
    <property type="match status" value="1"/>
</dbReference>
<dbReference type="Pfam" id="PF00440">
    <property type="entry name" value="TetR_N"/>
    <property type="match status" value="1"/>
</dbReference>
<evidence type="ECO:0000313" key="7">
    <source>
        <dbReference type="Proteomes" id="UP000028702"/>
    </source>
</evidence>
<keyword evidence="3" id="KW-0804">Transcription</keyword>
<proteinExistence type="predicted"/>
<dbReference type="GO" id="GO:0003677">
    <property type="term" value="F:DNA binding"/>
    <property type="evidence" value="ECO:0007669"/>
    <property type="project" value="UniProtKB-UniRule"/>
</dbReference>
<dbReference type="InterPro" id="IPR036271">
    <property type="entry name" value="Tet_transcr_reg_TetR-rel_C_sf"/>
</dbReference>
<keyword evidence="1" id="KW-0805">Transcription regulation</keyword>
<comment type="caution">
    <text evidence="6">The sequence shown here is derived from an EMBL/GenBank/DDBJ whole genome shotgun (WGS) entry which is preliminary data.</text>
</comment>
<gene>
    <name evidence="6" type="ORF">M2A_3327</name>
</gene>
<dbReference type="EMBL" id="BBIO01000034">
    <property type="protein sequence ID" value="GAK46828.1"/>
    <property type="molecule type" value="Genomic_DNA"/>
</dbReference>
<dbReference type="RefSeq" id="WP_045449852.1">
    <property type="nucleotide sequence ID" value="NZ_BBIO01000034.1"/>
</dbReference>
<evidence type="ECO:0000256" key="3">
    <source>
        <dbReference type="ARBA" id="ARBA00023163"/>
    </source>
</evidence>
<dbReference type="Gene3D" id="1.10.357.10">
    <property type="entry name" value="Tetracycline Repressor, domain 2"/>
    <property type="match status" value="1"/>
</dbReference>
<accession>A0A081BFL0</accession>
<dbReference type="SUPFAM" id="SSF46689">
    <property type="entry name" value="Homeodomain-like"/>
    <property type="match status" value="1"/>
</dbReference>
<keyword evidence="7" id="KW-1185">Reference proteome</keyword>
<dbReference type="AlphaFoldDB" id="A0A081BFL0"/>
<feature type="DNA-binding region" description="H-T-H motif" evidence="4">
    <location>
        <begin position="28"/>
        <end position="47"/>
    </location>
</feature>
<dbReference type="Pfam" id="PF21993">
    <property type="entry name" value="TetR_C_13_2"/>
    <property type="match status" value="1"/>
</dbReference>
<dbReference type="InterPro" id="IPR001647">
    <property type="entry name" value="HTH_TetR"/>
</dbReference>
<dbReference type="STRING" id="1333998.M2A_3327"/>
<sequence length="189" mass="20097">MTTRAKHRPALIETAARLFRRQGYAATGTNEILAESGAPRGSLYYYFPAGKEEVGAAALEAAGKTVTRTLTALAAETSSPAEFVKAYLELLAGWLEQSDYRDGCPISTTLLETAPASQKITAAGQNAFRHWQAVIEAVLARHGWPEARRAGTANLILSAIEGALILARAAQSPAPLHAAAEELALILEQ</sequence>
<evidence type="ECO:0000259" key="5">
    <source>
        <dbReference type="PROSITE" id="PS50977"/>
    </source>
</evidence>
<organism evidence="6 7">
    <name type="scientific">Tepidicaulis marinus</name>
    <dbReference type="NCBI Taxonomy" id="1333998"/>
    <lineage>
        <taxon>Bacteria</taxon>
        <taxon>Pseudomonadati</taxon>
        <taxon>Pseudomonadota</taxon>
        <taxon>Alphaproteobacteria</taxon>
        <taxon>Hyphomicrobiales</taxon>
        <taxon>Parvibaculaceae</taxon>
        <taxon>Tepidicaulis</taxon>
    </lineage>
</organism>